<organism evidence="3 4">
    <name type="scientific">Teretinema zuelzerae</name>
    <dbReference type="NCBI Taxonomy" id="156"/>
    <lineage>
        <taxon>Bacteria</taxon>
        <taxon>Pseudomonadati</taxon>
        <taxon>Spirochaetota</taxon>
        <taxon>Spirochaetia</taxon>
        <taxon>Spirochaetales</taxon>
        <taxon>Treponemataceae</taxon>
        <taxon>Teretinema</taxon>
    </lineage>
</organism>
<dbReference type="Pfam" id="PF05670">
    <property type="entry name" value="NFACT-R_1"/>
    <property type="match status" value="1"/>
</dbReference>
<dbReference type="PANTHER" id="PTHR15239:SF6">
    <property type="entry name" value="RIBOSOME QUALITY CONTROL COMPLEX SUBUNIT NEMF"/>
    <property type="match status" value="1"/>
</dbReference>
<reference evidence="3" key="1">
    <citation type="submission" date="2021-08" db="EMBL/GenBank/DDBJ databases">
        <title>Comparative analyses of Brucepasteria parasyntrophica and Teretinema zuelzerae.</title>
        <authorList>
            <person name="Song Y."/>
            <person name="Brune A."/>
        </authorList>
    </citation>
    <scope>NUCLEOTIDE SEQUENCE</scope>
    <source>
        <strain evidence="3">DSM 1903</strain>
    </source>
</reference>
<dbReference type="GO" id="GO:0000049">
    <property type="term" value="F:tRNA binding"/>
    <property type="evidence" value="ECO:0007669"/>
    <property type="project" value="TreeGrafter"/>
</dbReference>
<protein>
    <submittedName>
        <fullName evidence="3">NFACT family protein</fullName>
    </submittedName>
</protein>
<dbReference type="RefSeq" id="WP_230756434.1">
    <property type="nucleotide sequence ID" value="NZ_JAINWA010000003.1"/>
</dbReference>
<dbReference type="Pfam" id="PF05833">
    <property type="entry name" value="NFACT_N"/>
    <property type="match status" value="2"/>
</dbReference>
<evidence type="ECO:0000313" key="4">
    <source>
        <dbReference type="Proteomes" id="UP001198163"/>
    </source>
</evidence>
<name>A0AAE3EIJ5_9SPIR</name>
<evidence type="ECO:0000313" key="3">
    <source>
        <dbReference type="EMBL" id="MCD1655374.1"/>
    </source>
</evidence>
<sequence length="480" mass="54957">MSLNCAEIDLILEELRLEGSFLQAVVQPSFDTIAFHLYKGARGESTGADSPAVSVTLLVCLAPGVCRLHETRRAVPKSEKPLRFMEFCRSRLRGSRVVSVRQLDSNRIVEMILSRGDERFSMYIRLWSGAANIIVTDSAGVILDVFYRRPKRNEITGESWTPEPPQPKQQEDRVWVVRDLPGEGAFNHKIDRWYAEHAQTLSREALIEEARRRFDTRSVRIKTALVRLEKKREEFLHADRWRKQGDLLTANLWAIKQGMDTIEVADWETGGVVLIPLDPLLKPQDNAARYYEKYRKAVSGLANLEEDIASSRRTLEALASELASLESEPNPLIIQKALRKQNRPRQQIEKKYPGLCFTVDGWTILVGRTAAENDELLRRHVKGFDLWLHTRDWPGGYVFIKNRPGKTFPLEIMIDAGTLALFYSKGRKAGSADLYYTRVKYLRRAKGAPRGTVLPSNEKNLSVRLDEQRLKRLEGCREEE</sequence>
<dbReference type="InterPro" id="IPR051608">
    <property type="entry name" value="RQC_Subunit_NEMF"/>
</dbReference>
<evidence type="ECO:0000256" key="1">
    <source>
        <dbReference type="SAM" id="Coils"/>
    </source>
</evidence>
<comment type="caution">
    <text evidence="3">The sequence shown here is derived from an EMBL/GenBank/DDBJ whole genome shotgun (WGS) entry which is preliminary data.</text>
</comment>
<dbReference type="InterPro" id="IPR008532">
    <property type="entry name" value="NFACT_RNA-bd"/>
</dbReference>
<proteinExistence type="predicted"/>
<keyword evidence="4" id="KW-1185">Reference proteome</keyword>
<dbReference type="Gene3D" id="2.30.310.10">
    <property type="entry name" value="ibrinogen binding protein from staphylococcus aureus domain"/>
    <property type="match status" value="1"/>
</dbReference>
<keyword evidence="1" id="KW-0175">Coiled coil</keyword>
<accession>A0AAE3EIJ5</accession>
<evidence type="ECO:0000259" key="2">
    <source>
        <dbReference type="Pfam" id="PF05670"/>
    </source>
</evidence>
<dbReference type="EMBL" id="JAINWA010000003">
    <property type="protein sequence ID" value="MCD1655374.1"/>
    <property type="molecule type" value="Genomic_DNA"/>
</dbReference>
<dbReference type="Proteomes" id="UP001198163">
    <property type="component" value="Unassembled WGS sequence"/>
</dbReference>
<dbReference type="GO" id="GO:0072344">
    <property type="term" value="P:rescue of stalled ribosome"/>
    <property type="evidence" value="ECO:0007669"/>
    <property type="project" value="TreeGrafter"/>
</dbReference>
<feature type="domain" description="NFACT RNA-binding" evidence="2">
    <location>
        <begin position="358"/>
        <end position="447"/>
    </location>
</feature>
<gene>
    <name evidence="3" type="ORF">K7J14_11780</name>
</gene>
<dbReference type="AlphaFoldDB" id="A0AAE3EIJ5"/>
<dbReference type="GO" id="GO:0043023">
    <property type="term" value="F:ribosomal large subunit binding"/>
    <property type="evidence" value="ECO:0007669"/>
    <property type="project" value="TreeGrafter"/>
</dbReference>
<dbReference type="GO" id="GO:1990112">
    <property type="term" value="C:RQC complex"/>
    <property type="evidence" value="ECO:0007669"/>
    <property type="project" value="TreeGrafter"/>
</dbReference>
<feature type="coiled-coil region" evidence="1">
    <location>
        <begin position="301"/>
        <end position="328"/>
    </location>
</feature>
<dbReference type="PANTHER" id="PTHR15239">
    <property type="entry name" value="NUCLEAR EXPORT MEDIATOR FACTOR NEMF"/>
    <property type="match status" value="1"/>
</dbReference>